<reference evidence="5" key="1">
    <citation type="journal article" date="2019" name="Int. J. Syst. Evol. Microbiol.">
        <title>The Global Catalogue of Microorganisms (GCM) 10K type strain sequencing project: providing services to taxonomists for standard genome sequencing and annotation.</title>
        <authorList>
            <consortium name="The Broad Institute Genomics Platform"/>
            <consortium name="The Broad Institute Genome Sequencing Center for Infectious Disease"/>
            <person name="Wu L."/>
            <person name="Ma J."/>
        </authorList>
    </citation>
    <scope>NUCLEOTIDE SEQUENCE [LARGE SCALE GENOMIC DNA]</scope>
    <source>
        <strain evidence="5">JCM 30846</strain>
    </source>
</reference>
<organism evidence="4 5">
    <name type="scientific">Streptomyces tremellae</name>
    <dbReference type="NCBI Taxonomy" id="1124239"/>
    <lineage>
        <taxon>Bacteria</taxon>
        <taxon>Bacillati</taxon>
        <taxon>Actinomycetota</taxon>
        <taxon>Actinomycetes</taxon>
        <taxon>Kitasatosporales</taxon>
        <taxon>Streptomycetaceae</taxon>
        <taxon>Streptomyces</taxon>
    </lineage>
</organism>
<evidence type="ECO:0000259" key="3">
    <source>
        <dbReference type="Pfam" id="PF13828"/>
    </source>
</evidence>
<evidence type="ECO:0000256" key="2">
    <source>
        <dbReference type="SAM" id="Phobius"/>
    </source>
</evidence>
<feature type="region of interest" description="Disordered" evidence="1">
    <location>
        <begin position="1"/>
        <end position="49"/>
    </location>
</feature>
<dbReference type="Proteomes" id="UP001499884">
    <property type="component" value="Unassembled WGS sequence"/>
</dbReference>
<evidence type="ECO:0000313" key="5">
    <source>
        <dbReference type="Proteomes" id="UP001499884"/>
    </source>
</evidence>
<comment type="caution">
    <text evidence="4">The sequence shown here is derived from an EMBL/GenBank/DDBJ whole genome shotgun (WGS) entry which is preliminary data.</text>
</comment>
<dbReference type="EMBL" id="BAABEP010000047">
    <property type="protein sequence ID" value="GAA3748536.1"/>
    <property type="molecule type" value="Genomic_DNA"/>
</dbReference>
<dbReference type="Pfam" id="PF13828">
    <property type="entry name" value="DUF4190"/>
    <property type="match status" value="1"/>
</dbReference>
<dbReference type="RefSeq" id="WP_345651984.1">
    <property type="nucleotide sequence ID" value="NZ_BAABEP010000047.1"/>
</dbReference>
<sequence>MTSPSGPSESRDPSDPAGGPGRPGQWDSAGASGGPHGVPQAPPYADPPRPARGNGLAVAALVLGIAAVVLFWTVFGGIVLGLVAIVLGALGARRARTDGAPRRGMAVTGLVLGVLGLIAGGLILALGVSFLNSDSFKSYSDCVKHAHSSSDRRQCADDFSHRTGH</sequence>
<accession>A0ABP7G0E3</accession>
<gene>
    <name evidence="4" type="ORF">GCM10023082_50920</name>
</gene>
<keyword evidence="5" id="KW-1185">Reference proteome</keyword>
<evidence type="ECO:0000313" key="4">
    <source>
        <dbReference type="EMBL" id="GAA3748536.1"/>
    </source>
</evidence>
<feature type="compositionally biased region" description="Pro residues" evidence="1">
    <location>
        <begin position="40"/>
        <end position="49"/>
    </location>
</feature>
<proteinExistence type="predicted"/>
<feature type="transmembrane region" description="Helical" evidence="2">
    <location>
        <begin position="56"/>
        <end position="89"/>
    </location>
</feature>
<keyword evidence="2" id="KW-0472">Membrane</keyword>
<name>A0ABP7G0E3_9ACTN</name>
<feature type="transmembrane region" description="Helical" evidence="2">
    <location>
        <begin position="110"/>
        <end position="131"/>
    </location>
</feature>
<keyword evidence="2" id="KW-0812">Transmembrane</keyword>
<keyword evidence="2" id="KW-1133">Transmembrane helix</keyword>
<feature type="domain" description="DUF4190" evidence="3">
    <location>
        <begin position="56"/>
        <end position="122"/>
    </location>
</feature>
<evidence type="ECO:0000256" key="1">
    <source>
        <dbReference type="SAM" id="MobiDB-lite"/>
    </source>
</evidence>
<protein>
    <recommendedName>
        <fullName evidence="3">DUF4190 domain-containing protein</fullName>
    </recommendedName>
</protein>
<dbReference type="InterPro" id="IPR025241">
    <property type="entry name" value="DUF4190"/>
</dbReference>